<dbReference type="Proteomes" id="UP000236592">
    <property type="component" value="Chromosome"/>
</dbReference>
<proteinExistence type="predicted"/>
<sequence>MHQRTENESYRPITSFERRVFIYLQMLSKFRKADMYGMAPAVANLFMVTQEKAENLLVQWLINFREDGEYALVYVPKSLEV</sequence>
<dbReference type="RefSeq" id="WP_102995376.1">
    <property type="nucleotide sequence ID" value="NZ_CP025938.1"/>
</dbReference>
<protein>
    <submittedName>
        <fullName evidence="1">Uncharacterized protein</fullName>
    </submittedName>
</protein>
<dbReference type="AlphaFoldDB" id="A0A2I7SHG0"/>
<reference evidence="2" key="1">
    <citation type="submission" date="2018-01" db="EMBL/GenBank/DDBJ databases">
        <title>Complete genome of Tamlana sp. UJ94.</title>
        <authorList>
            <person name="Jung J."/>
            <person name="Chung D."/>
            <person name="Bae S.S."/>
            <person name="Baek K."/>
        </authorList>
    </citation>
    <scope>NUCLEOTIDE SEQUENCE [LARGE SCALE GENOMIC DNA]</scope>
    <source>
        <strain evidence="2">UJ94</strain>
    </source>
</reference>
<dbReference type="EMBL" id="CP025938">
    <property type="protein sequence ID" value="AUS05336.1"/>
    <property type="molecule type" value="Genomic_DNA"/>
</dbReference>
<dbReference type="KEGG" id="taj:C1A40_07535"/>
<dbReference type="OrthoDB" id="9849023at2"/>
<gene>
    <name evidence="1" type="ORF">C1A40_07535</name>
</gene>
<evidence type="ECO:0000313" key="2">
    <source>
        <dbReference type="Proteomes" id="UP000236592"/>
    </source>
</evidence>
<keyword evidence="2" id="KW-1185">Reference proteome</keyword>
<organism evidence="1 2">
    <name type="scientific">Pseudotamlana carrageenivorans</name>
    <dbReference type="NCBI Taxonomy" id="2069432"/>
    <lineage>
        <taxon>Bacteria</taxon>
        <taxon>Pseudomonadati</taxon>
        <taxon>Bacteroidota</taxon>
        <taxon>Flavobacteriia</taxon>
        <taxon>Flavobacteriales</taxon>
        <taxon>Flavobacteriaceae</taxon>
        <taxon>Pseudotamlana</taxon>
    </lineage>
</organism>
<name>A0A2I7SHG0_9FLAO</name>
<evidence type="ECO:0000313" key="1">
    <source>
        <dbReference type="EMBL" id="AUS05336.1"/>
    </source>
</evidence>
<accession>A0A2I7SHG0</accession>